<feature type="compositionally biased region" description="Basic and acidic residues" evidence="6">
    <location>
        <begin position="86"/>
        <end position="138"/>
    </location>
</feature>
<feature type="domain" description="Cardiolipin synthase N-terminal" evidence="8">
    <location>
        <begin position="27"/>
        <end position="71"/>
    </location>
</feature>
<evidence type="ECO:0000256" key="2">
    <source>
        <dbReference type="ARBA" id="ARBA00022475"/>
    </source>
</evidence>
<keyword evidence="5 7" id="KW-0472">Membrane</keyword>
<dbReference type="EMBL" id="SOAN01000006">
    <property type="protein sequence ID" value="TDS85432.1"/>
    <property type="molecule type" value="Genomic_DNA"/>
</dbReference>
<feature type="region of interest" description="Disordered" evidence="6">
    <location>
        <begin position="74"/>
        <end position="202"/>
    </location>
</feature>
<protein>
    <submittedName>
        <fullName evidence="9">Phospholipase D-like protein</fullName>
    </submittedName>
</protein>
<organism evidence="9 10">
    <name type="scientific">Nesterenkonia aurantiaca</name>
    <dbReference type="NCBI Taxonomy" id="1436010"/>
    <lineage>
        <taxon>Bacteria</taxon>
        <taxon>Bacillati</taxon>
        <taxon>Actinomycetota</taxon>
        <taxon>Actinomycetes</taxon>
        <taxon>Micrococcales</taxon>
        <taxon>Micrococcaceae</taxon>
        <taxon>Nesterenkonia</taxon>
    </lineage>
</organism>
<keyword evidence="10" id="KW-1185">Reference proteome</keyword>
<evidence type="ECO:0000313" key="9">
    <source>
        <dbReference type="EMBL" id="TDS85432.1"/>
    </source>
</evidence>
<evidence type="ECO:0000256" key="3">
    <source>
        <dbReference type="ARBA" id="ARBA00022692"/>
    </source>
</evidence>
<proteinExistence type="predicted"/>
<keyword evidence="4 7" id="KW-1133">Transmembrane helix</keyword>
<keyword evidence="2" id="KW-1003">Cell membrane</keyword>
<evidence type="ECO:0000256" key="1">
    <source>
        <dbReference type="ARBA" id="ARBA00004651"/>
    </source>
</evidence>
<feature type="compositionally biased region" description="Polar residues" evidence="6">
    <location>
        <begin position="151"/>
        <end position="179"/>
    </location>
</feature>
<evidence type="ECO:0000256" key="4">
    <source>
        <dbReference type="ARBA" id="ARBA00022989"/>
    </source>
</evidence>
<feature type="transmembrane region" description="Helical" evidence="7">
    <location>
        <begin position="12"/>
        <end position="33"/>
    </location>
</feature>
<evidence type="ECO:0000256" key="5">
    <source>
        <dbReference type="ARBA" id="ARBA00023136"/>
    </source>
</evidence>
<reference evidence="9 10" key="1">
    <citation type="submission" date="2019-03" db="EMBL/GenBank/DDBJ databases">
        <title>Genomic Encyclopedia of Type Strains, Phase III (KMG-III): the genomes of soil and plant-associated and newly described type strains.</title>
        <authorList>
            <person name="Whitman W."/>
        </authorList>
    </citation>
    <scope>NUCLEOTIDE SEQUENCE [LARGE SCALE GENOMIC DNA]</scope>
    <source>
        <strain evidence="9 10">DSM 27373</strain>
    </source>
</reference>
<evidence type="ECO:0000256" key="6">
    <source>
        <dbReference type="SAM" id="MobiDB-lite"/>
    </source>
</evidence>
<comment type="subcellular location">
    <subcellularLocation>
        <location evidence="1">Cell membrane</location>
        <topology evidence="1">Multi-pass membrane protein</topology>
    </subcellularLocation>
</comment>
<feature type="transmembrane region" description="Helical" evidence="7">
    <location>
        <begin position="49"/>
        <end position="69"/>
    </location>
</feature>
<evidence type="ECO:0000259" key="8">
    <source>
        <dbReference type="Pfam" id="PF13396"/>
    </source>
</evidence>
<dbReference type="Proteomes" id="UP000294506">
    <property type="component" value="Unassembled WGS sequence"/>
</dbReference>
<dbReference type="InterPro" id="IPR027379">
    <property type="entry name" value="CLS_N"/>
</dbReference>
<name>A0A4V3EC93_9MICC</name>
<keyword evidence="3 7" id="KW-0812">Transmembrane</keyword>
<dbReference type="GO" id="GO:0005886">
    <property type="term" value="C:plasma membrane"/>
    <property type="evidence" value="ECO:0007669"/>
    <property type="project" value="UniProtKB-SubCell"/>
</dbReference>
<comment type="caution">
    <text evidence="9">The sequence shown here is derived from an EMBL/GenBank/DDBJ whole genome shotgun (WGS) entry which is preliminary data.</text>
</comment>
<sequence length="202" mass="22189">MNPSSRINYAGEMIRLIIGLGIVGLGLLIYSLVECLQTPRHRIRVMPKVAWIAVIVLLPIIGASLWLGFGRVRSPKRGGQAPRRPRSPDDDPDFLRQVEIQRRQRQRAEEQRQREAEARRKERELNDRSKDEREKELGDAADAAAAGEGSSGTTPKPGSQDGDSSNGRPSNGRPTTGETGESRKKSSDDDGDDAGPRPASRS</sequence>
<dbReference type="AlphaFoldDB" id="A0A4V3EC93"/>
<evidence type="ECO:0000256" key="7">
    <source>
        <dbReference type="SAM" id="Phobius"/>
    </source>
</evidence>
<evidence type="ECO:0000313" key="10">
    <source>
        <dbReference type="Proteomes" id="UP000294506"/>
    </source>
</evidence>
<dbReference type="Pfam" id="PF13396">
    <property type="entry name" value="PLDc_N"/>
    <property type="match status" value="1"/>
</dbReference>
<gene>
    <name evidence="9" type="ORF">EV640_10679</name>
</gene>
<accession>A0A4V3EC93</accession>